<proteinExistence type="predicted"/>
<organism evidence="2 3">
    <name type="scientific">Durusdinium trenchii</name>
    <dbReference type="NCBI Taxonomy" id="1381693"/>
    <lineage>
        <taxon>Eukaryota</taxon>
        <taxon>Sar</taxon>
        <taxon>Alveolata</taxon>
        <taxon>Dinophyceae</taxon>
        <taxon>Suessiales</taxon>
        <taxon>Symbiodiniaceae</taxon>
        <taxon>Durusdinium</taxon>
    </lineage>
</organism>
<reference evidence="2 3" key="1">
    <citation type="submission" date="2024-02" db="EMBL/GenBank/DDBJ databases">
        <authorList>
            <person name="Chen Y."/>
            <person name="Shah S."/>
            <person name="Dougan E. K."/>
            <person name="Thang M."/>
            <person name="Chan C."/>
        </authorList>
    </citation>
    <scope>NUCLEOTIDE SEQUENCE [LARGE SCALE GENOMIC DNA]</scope>
</reference>
<evidence type="ECO:0000313" key="2">
    <source>
        <dbReference type="EMBL" id="CAK9031891.1"/>
    </source>
</evidence>
<evidence type="ECO:0000313" key="3">
    <source>
        <dbReference type="Proteomes" id="UP001642484"/>
    </source>
</evidence>
<evidence type="ECO:0000256" key="1">
    <source>
        <dbReference type="SAM" id="MobiDB-lite"/>
    </source>
</evidence>
<dbReference type="EMBL" id="CAXAMN010010480">
    <property type="protein sequence ID" value="CAK9031891.1"/>
    <property type="molecule type" value="Genomic_DNA"/>
</dbReference>
<sequence length="193" mass="21779">MMPVVAAVAMGTEFRTNLRRSNAILDTEWDEWTILEDSSDEQPETQPTTSLVPPPPQAPKRCPVSEMPPPPQVPQRRPASEMPPPTQVPKRHRSRSRHATVRKQTEQCQLARLRDAVTTLQASVCVLQTKFDKQASKVKALERGPDETSLMETIKALKAKLDAQCRMMEVIKFRVQCILSALVNDVSDELQRQ</sequence>
<accession>A0ABP0KYA5</accession>
<dbReference type="Proteomes" id="UP001642484">
    <property type="component" value="Unassembled WGS sequence"/>
</dbReference>
<protein>
    <submittedName>
        <fullName evidence="2">Uncharacterized protein</fullName>
    </submittedName>
</protein>
<gene>
    <name evidence="2" type="ORF">CCMP2556_LOCUS18466</name>
</gene>
<comment type="caution">
    <text evidence="2">The sequence shown here is derived from an EMBL/GenBank/DDBJ whole genome shotgun (WGS) entry which is preliminary data.</text>
</comment>
<keyword evidence="3" id="KW-1185">Reference proteome</keyword>
<name>A0ABP0KYA5_9DINO</name>
<feature type="compositionally biased region" description="Basic residues" evidence="1">
    <location>
        <begin position="89"/>
        <end position="101"/>
    </location>
</feature>
<feature type="region of interest" description="Disordered" evidence="1">
    <location>
        <begin position="36"/>
        <end position="105"/>
    </location>
</feature>